<dbReference type="CDD" id="cd07033">
    <property type="entry name" value="TPP_PYR_DXS_TK_like"/>
    <property type="match status" value="1"/>
</dbReference>
<feature type="binding site" evidence="11">
    <location>
        <position position="144"/>
    </location>
    <ligand>
        <name>Mg(2+)</name>
        <dbReference type="ChEBI" id="CHEBI:18420"/>
    </ligand>
</feature>
<dbReference type="NCBIfam" id="NF003933">
    <property type="entry name" value="PRK05444.2-2"/>
    <property type="match status" value="1"/>
</dbReference>
<dbReference type="InterPro" id="IPR033248">
    <property type="entry name" value="Transketolase_C"/>
</dbReference>
<dbReference type="GO" id="GO:0016114">
    <property type="term" value="P:terpenoid biosynthetic process"/>
    <property type="evidence" value="ECO:0007669"/>
    <property type="project" value="UniProtKB-UniRule"/>
</dbReference>
<dbReference type="GO" id="GO:0005829">
    <property type="term" value="C:cytosol"/>
    <property type="evidence" value="ECO:0007669"/>
    <property type="project" value="TreeGrafter"/>
</dbReference>
<dbReference type="PANTHER" id="PTHR43322:SF5">
    <property type="entry name" value="1-DEOXY-D-XYLULOSE-5-PHOSPHATE SYNTHASE, CHLOROPLASTIC"/>
    <property type="match status" value="1"/>
</dbReference>
<keyword evidence="6 11" id="KW-0460">Magnesium</keyword>
<evidence type="ECO:0000259" key="12">
    <source>
        <dbReference type="SMART" id="SM00861"/>
    </source>
</evidence>
<dbReference type="EC" id="2.2.1.7" evidence="11"/>
<comment type="similarity">
    <text evidence="2 11">Belongs to the transketolase family. DXPS subfamily.</text>
</comment>
<feature type="binding site" evidence="11">
    <location>
        <position position="174"/>
    </location>
    <ligand>
        <name>Mg(2+)</name>
        <dbReference type="ChEBI" id="CHEBI:18420"/>
    </ligand>
</feature>
<comment type="pathway">
    <text evidence="1 11">Metabolic intermediate biosynthesis; 1-deoxy-D-xylulose 5-phosphate biosynthesis; 1-deoxy-D-xylulose 5-phosphate from D-glyceraldehyde 3-phosphate and pyruvate: step 1/1.</text>
</comment>
<feature type="binding site" evidence="11">
    <location>
        <position position="72"/>
    </location>
    <ligand>
        <name>thiamine diphosphate</name>
        <dbReference type="ChEBI" id="CHEBI:58937"/>
    </ligand>
</feature>
<accession>K9Z0I7</accession>
<dbReference type="SUPFAM" id="SSF52922">
    <property type="entry name" value="TK C-terminal domain-like"/>
    <property type="match status" value="1"/>
</dbReference>
<dbReference type="KEGG" id="can:Cyan10605_0071"/>
<dbReference type="UniPathway" id="UPA00064">
    <property type="reaction ID" value="UER00091"/>
</dbReference>
<name>K9Z0I7_CYAAP</name>
<dbReference type="GO" id="GO:0000287">
    <property type="term" value="F:magnesium ion binding"/>
    <property type="evidence" value="ECO:0007669"/>
    <property type="project" value="UniProtKB-UniRule"/>
</dbReference>
<evidence type="ECO:0000256" key="2">
    <source>
        <dbReference type="ARBA" id="ARBA00011081"/>
    </source>
</evidence>
<dbReference type="Gene3D" id="3.40.50.920">
    <property type="match status" value="1"/>
</dbReference>
<dbReference type="InterPro" id="IPR009014">
    <property type="entry name" value="Transketo_C/PFOR_II"/>
</dbReference>
<evidence type="ECO:0000256" key="8">
    <source>
        <dbReference type="ARBA" id="ARBA00023052"/>
    </source>
</evidence>
<comment type="catalytic activity">
    <reaction evidence="11">
        <text>D-glyceraldehyde 3-phosphate + pyruvate + H(+) = 1-deoxy-D-xylulose 5-phosphate + CO2</text>
        <dbReference type="Rhea" id="RHEA:12605"/>
        <dbReference type="ChEBI" id="CHEBI:15361"/>
        <dbReference type="ChEBI" id="CHEBI:15378"/>
        <dbReference type="ChEBI" id="CHEBI:16526"/>
        <dbReference type="ChEBI" id="CHEBI:57792"/>
        <dbReference type="ChEBI" id="CHEBI:59776"/>
        <dbReference type="EC" id="2.2.1.7"/>
    </reaction>
</comment>
<proteinExistence type="inferred from homology"/>
<dbReference type="PROSITE" id="PS00802">
    <property type="entry name" value="TRANSKETOLASE_2"/>
    <property type="match status" value="1"/>
</dbReference>
<dbReference type="OrthoDB" id="9803371at2"/>
<keyword evidence="4 11" id="KW-0808">Transferase</keyword>
<dbReference type="Pfam" id="PF13292">
    <property type="entry name" value="DXP_synthase_N"/>
    <property type="match status" value="1"/>
</dbReference>
<organism evidence="13 14">
    <name type="scientific">Cyanobacterium aponinum (strain PCC 10605)</name>
    <dbReference type="NCBI Taxonomy" id="755178"/>
    <lineage>
        <taxon>Bacteria</taxon>
        <taxon>Bacillati</taxon>
        <taxon>Cyanobacteriota</taxon>
        <taxon>Cyanophyceae</taxon>
        <taxon>Oscillatoriophycideae</taxon>
        <taxon>Chroococcales</taxon>
        <taxon>Geminocystaceae</taxon>
        <taxon>Cyanobacterium</taxon>
    </lineage>
</organism>
<evidence type="ECO:0000256" key="1">
    <source>
        <dbReference type="ARBA" id="ARBA00004980"/>
    </source>
</evidence>
<dbReference type="STRING" id="755178.Cyan10605_0071"/>
<feature type="binding site" evidence="11">
    <location>
        <position position="372"/>
    </location>
    <ligand>
        <name>thiamine diphosphate</name>
        <dbReference type="ChEBI" id="CHEBI:58937"/>
    </ligand>
</feature>
<keyword evidence="14" id="KW-1185">Reference proteome</keyword>
<gene>
    <name evidence="11" type="primary">dxs</name>
    <name evidence="13" type="ordered locus">Cyan10605_0071</name>
</gene>
<comment type="subunit">
    <text evidence="3 11">Homodimer.</text>
</comment>
<evidence type="ECO:0000256" key="4">
    <source>
        <dbReference type="ARBA" id="ARBA00022679"/>
    </source>
</evidence>
<dbReference type="RefSeq" id="WP_015217964.1">
    <property type="nucleotide sequence ID" value="NC_019776.1"/>
</dbReference>
<dbReference type="HAMAP" id="MF_00315">
    <property type="entry name" value="DXP_synth"/>
    <property type="match status" value="1"/>
</dbReference>
<comment type="function">
    <text evidence="10 11">Catalyzes the acyloin condensation reaction between C atoms 2 and 3 of pyruvate and glyceraldehyde 3-phosphate to yield 1-deoxy-D-xylulose-5-phosphate (DXP).</text>
</comment>
<evidence type="ECO:0000256" key="6">
    <source>
        <dbReference type="ARBA" id="ARBA00022842"/>
    </source>
</evidence>
<dbReference type="InterPro" id="IPR005477">
    <property type="entry name" value="Dxylulose-5-P_synthase"/>
</dbReference>
<evidence type="ECO:0000313" key="13">
    <source>
        <dbReference type="EMBL" id="AFZ52232.1"/>
    </source>
</evidence>
<dbReference type="SMART" id="SM00861">
    <property type="entry name" value="Transket_pyr"/>
    <property type="match status" value="1"/>
</dbReference>
<comment type="cofactor">
    <cofactor evidence="11">
        <name>thiamine diphosphate</name>
        <dbReference type="ChEBI" id="CHEBI:58937"/>
    </cofactor>
    <text evidence="11">Binds 1 thiamine pyrophosphate per subunit.</text>
</comment>
<protein>
    <recommendedName>
        <fullName evidence="11">1-deoxy-D-xylulose-5-phosphate synthase</fullName>
        <ecNumber evidence="11">2.2.1.7</ecNumber>
    </recommendedName>
    <alternativeName>
        <fullName evidence="11">1-deoxyxylulose-5-phosphate synthase</fullName>
        <shortName evidence="11">DXP synthase</shortName>
        <shortName evidence="11">DXPS</shortName>
    </alternativeName>
</protein>
<feature type="binding site" evidence="11">
    <location>
        <position position="289"/>
    </location>
    <ligand>
        <name>thiamine diphosphate</name>
        <dbReference type="ChEBI" id="CHEBI:58937"/>
    </ligand>
</feature>
<keyword evidence="8 11" id="KW-0786">Thiamine pyrophosphate</keyword>
<dbReference type="Proteomes" id="UP000010480">
    <property type="component" value="Chromosome"/>
</dbReference>
<dbReference type="Pfam" id="PF02779">
    <property type="entry name" value="Transket_pyr"/>
    <property type="match status" value="1"/>
</dbReference>
<reference evidence="14" key="1">
    <citation type="journal article" date="2013" name="Proc. Natl. Acad. Sci. U.S.A.">
        <title>Improving the coverage of the cyanobacterial phylum using diversity-driven genome sequencing.</title>
        <authorList>
            <person name="Shih P.M."/>
            <person name="Wu D."/>
            <person name="Latifi A."/>
            <person name="Axen S.D."/>
            <person name="Fewer D.P."/>
            <person name="Talla E."/>
            <person name="Calteau A."/>
            <person name="Cai F."/>
            <person name="Tandeau de Marsac N."/>
            <person name="Rippka R."/>
            <person name="Herdman M."/>
            <person name="Sivonen K."/>
            <person name="Coursin T."/>
            <person name="Laurent T."/>
            <person name="Goodwin L."/>
            <person name="Nolan M."/>
            <person name="Davenport K.W."/>
            <person name="Han C.S."/>
            <person name="Rubin E.M."/>
            <person name="Eisen J.A."/>
            <person name="Woyke T."/>
            <person name="Gugger M."/>
            <person name="Kerfeld C.A."/>
        </authorList>
    </citation>
    <scope>NUCLEOTIDE SEQUENCE [LARGE SCALE GENOMIC DNA]</scope>
    <source>
        <strain evidence="14">PCC 10605</strain>
    </source>
</reference>
<feature type="binding site" evidence="11">
    <location>
        <begin position="145"/>
        <end position="146"/>
    </location>
    <ligand>
        <name>thiamine diphosphate</name>
        <dbReference type="ChEBI" id="CHEBI:58937"/>
    </ligand>
</feature>
<keyword evidence="9 11" id="KW-0414">Isoprene biosynthesis</keyword>
<dbReference type="InterPro" id="IPR020826">
    <property type="entry name" value="Transketolase_BS"/>
</dbReference>
<evidence type="ECO:0000256" key="10">
    <source>
        <dbReference type="ARBA" id="ARBA00055605"/>
    </source>
</evidence>
<keyword evidence="7 11" id="KW-0784">Thiamine biosynthesis</keyword>
<dbReference type="eggNOG" id="COG1154">
    <property type="taxonomic scope" value="Bacteria"/>
</dbReference>
<dbReference type="PROSITE" id="PS00801">
    <property type="entry name" value="TRANSKETOLASE_1"/>
    <property type="match status" value="1"/>
</dbReference>
<dbReference type="InterPro" id="IPR049557">
    <property type="entry name" value="Transketolase_CS"/>
</dbReference>
<dbReference type="SUPFAM" id="SSF52518">
    <property type="entry name" value="Thiamin diphosphate-binding fold (THDP-binding)"/>
    <property type="match status" value="2"/>
</dbReference>
<dbReference type="PANTHER" id="PTHR43322">
    <property type="entry name" value="1-D-DEOXYXYLULOSE 5-PHOSPHATE SYNTHASE-RELATED"/>
    <property type="match status" value="1"/>
</dbReference>
<dbReference type="FunFam" id="3.40.50.970:FF:000005">
    <property type="entry name" value="1-deoxy-D-xylulose-5-phosphate synthase"/>
    <property type="match status" value="1"/>
</dbReference>
<dbReference type="GO" id="GO:0009228">
    <property type="term" value="P:thiamine biosynthetic process"/>
    <property type="evidence" value="ECO:0007669"/>
    <property type="project" value="UniProtKB-UniRule"/>
</dbReference>
<keyword evidence="5 11" id="KW-0479">Metal-binding</keyword>
<evidence type="ECO:0000256" key="9">
    <source>
        <dbReference type="ARBA" id="ARBA00023229"/>
    </source>
</evidence>
<dbReference type="GO" id="GO:0030976">
    <property type="term" value="F:thiamine pyrophosphate binding"/>
    <property type="evidence" value="ECO:0007669"/>
    <property type="project" value="UniProtKB-UniRule"/>
</dbReference>
<dbReference type="AlphaFoldDB" id="K9Z0I7"/>
<sequence>MHISEITHPNQLHGLSIRQLEDIAQQIREKHLETVAATGGHLGPGLGVVELTIGLYQTLDLDHDKVIWDVGHQAYPHKMLTGRYHDFHTLRQKDGIAGYLKRCENKFDHFGAGHASTSISAGLGMALARDSKGENFKVVSIIGDGALTGGMALEAINHAGHLPNTNLMVVLNDNEMSISPNVGAISRYLNKVRLSDPIQFITGNLEEQFKHLPLFGDGENLSAEMKNLKEAMKRLAMPKVGAVIEELGFTYFGPIDGHNLSELIDTFNKAHKVKGPVLVHVATVKGKGYALAEKDQVGYHAQNPFNLATGKPIPSNKPKPPSYSKVFAHTLTTLAANNPKIVGITAAMATGTGLDKLQQKLPDQYIDVGIAEQHAVTLAAGLACEGMRPVVAIYSTFLQRAYDQIIHDVCIQKLPVFFCLDRAGIVGADGPTHQGMYDIAYLRCIPNMVIMAPKDEAEMQRMIVTGINYTEGAIAMRYPRGSGIGVPLAEEGWEELEIGKGEILRQGDDILLLGYGSMVNTAMQTAGILSEHGIEATVVNARFVKPLDKELILPLAEKIGKVATLEEGCLIGGFGSAVAEALTEAEVMAKLKRFGVPDILVDHAKPDQSFADLGLTAPQISEQILSSWFAEKPAVVAS</sequence>
<dbReference type="CDD" id="cd02007">
    <property type="entry name" value="TPP_DXS"/>
    <property type="match status" value="1"/>
</dbReference>
<dbReference type="FunFam" id="3.40.50.920:FF:000002">
    <property type="entry name" value="1-deoxy-D-xylulose-5-phosphate synthase"/>
    <property type="match status" value="1"/>
</dbReference>
<evidence type="ECO:0000313" key="14">
    <source>
        <dbReference type="Proteomes" id="UP000010480"/>
    </source>
</evidence>
<feature type="binding site" evidence="11">
    <location>
        <begin position="113"/>
        <end position="115"/>
    </location>
    <ligand>
        <name>thiamine diphosphate</name>
        <dbReference type="ChEBI" id="CHEBI:58937"/>
    </ligand>
</feature>
<feature type="domain" description="Transketolase-like pyrimidine-binding" evidence="12">
    <location>
        <begin position="321"/>
        <end position="486"/>
    </location>
</feature>
<dbReference type="GO" id="GO:0008661">
    <property type="term" value="F:1-deoxy-D-xylulose-5-phosphate synthase activity"/>
    <property type="evidence" value="ECO:0007669"/>
    <property type="project" value="UniProtKB-UniRule"/>
</dbReference>
<evidence type="ECO:0000256" key="7">
    <source>
        <dbReference type="ARBA" id="ARBA00022977"/>
    </source>
</evidence>
<dbReference type="Gene3D" id="3.40.50.970">
    <property type="match status" value="2"/>
</dbReference>
<dbReference type="InterPro" id="IPR005475">
    <property type="entry name" value="Transketolase-like_Pyr-bd"/>
</dbReference>
<comment type="cofactor">
    <cofactor evidence="11">
        <name>Mg(2+)</name>
        <dbReference type="ChEBI" id="CHEBI:18420"/>
    </cofactor>
    <text evidence="11">Binds 1 Mg(2+) ion per subunit.</text>
</comment>
<dbReference type="HOGENOM" id="CLU_009227_1_4_3"/>
<dbReference type="NCBIfam" id="TIGR00204">
    <property type="entry name" value="dxs"/>
    <property type="match status" value="1"/>
</dbReference>
<dbReference type="GO" id="GO:0019288">
    <property type="term" value="P:isopentenyl diphosphate biosynthetic process, methylerythritol 4-phosphate pathway"/>
    <property type="evidence" value="ECO:0007669"/>
    <property type="project" value="TreeGrafter"/>
</dbReference>
<evidence type="ECO:0000256" key="11">
    <source>
        <dbReference type="HAMAP-Rule" id="MF_00315"/>
    </source>
</evidence>
<dbReference type="Pfam" id="PF02780">
    <property type="entry name" value="Transketolase_C"/>
    <property type="match status" value="1"/>
</dbReference>
<evidence type="ECO:0000256" key="5">
    <source>
        <dbReference type="ARBA" id="ARBA00022723"/>
    </source>
</evidence>
<feature type="binding site" evidence="11">
    <location>
        <position position="174"/>
    </location>
    <ligand>
        <name>thiamine diphosphate</name>
        <dbReference type="ChEBI" id="CHEBI:58937"/>
    </ligand>
</feature>
<dbReference type="InterPro" id="IPR029061">
    <property type="entry name" value="THDP-binding"/>
</dbReference>
<dbReference type="PATRIC" id="fig|755178.3.peg.73"/>
<dbReference type="EMBL" id="CP003947">
    <property type="protein sequence ID" value="AFZ52232.1"/>
    <property type="molecule type" value="Genomic_DNA"/>
</dbReference>
<evidence type="ECO:0000256" key="3">
    <source>
        <dbReference type="ARBA" id="ARBA00011738"/>
    </source>
</evidence>